<dbReference type="PANTHER" id="PTHR34665:SF4">
    <property type="entry name" value="DUF3741 DOMAIN-CONTAINING PROTEIN"/>
    <property type="match status" value="1"/>
</dbReference>
<evidence type="ECO:0000313" key="2">
    <source>
        <dbReference type="EMBL" id="URE11187.1"/>
    </source>
</evidence>
<feature type="compositionally biased region" description="Basic and acidic residues" evidence="1">
    <location>
        <begin position="39"/>
        <end position="49"/>
    </location>
</feature>
<dbReference type="Proteomes" id="UP001055439">
    <property type="component" value="Chromosome 6"/>
</dbReference>
<keyword evidence="3" id="KW-1185">Reference proteome</keyword>
<dbReference type="PANTHER" id="PTHR34665">
    <property type="entry name" value="DUF3741 DOMAIN-CONTAINING PROTEIN"/>
    <property type="match status" value="1"/>
</dbReference>
<reference evidence="2" key="1">
    <citation type="submission" date="2022-05" db="EMBL/GenBank/DDBJ databases">
        <title>The Musa troglodytarum L. genome provides insights into the mechanism of non-climacteric behaviour and enrichment of carotenoids.</title>
        <authorList>
            <person name="Wang J."/>
        </authorList>
    </citation>
    <scope>NUCLEOTIDE SEQUENCE</scope>
    <source>
        <tissue evidence="2">Leaf</tissue>
    </source>
</reference>
<evidence type="ECO:0000256" key="1">
    <source>
        <dbReference type="SAM" id="MobiDB-lite"/>
    </source>
</evidence>
<dbReference type="AlphaFoldDB" id="A0A9E7GFC2"/>
<evidence type="ECO:0000313" key="3">
    <source>
        <dbReference type="Proteomes" id="UP001055439"/>
    </source>
</evidence>
<gene>
    <name evidence="2" type="ORF">MUK42_22949</name>
</gene>
<dbReference type="OrthoDB" id="1880786at2759"/>
<sequence>MDWVKRRMSMPPSAAATAADDELATAKAAAWAWYQHGSGSDDRTARESDLGWAGGAAAEARGQRPSRYKLEALAAVEEPGPAVPLLDVYEIGRITRELERLIVASDGSYRRGRARDKEAFATPRAAGKASGSWVGHAAGICGAAGDALEPATRARRRRRRRAAAMG</sequence>
<dbReference type="EMBL" id="CP097508">
    <property type="protein sequence ID" value="URE11187.1"/>
    <property type="molecule type" value="Genomic_DNA"/>
</dbReference>
<protein>
    <submittedName>
        <fullName evidence="2">Uncharacterized protein</fullName>
    </submittedName>
</protein>
<name>A0A9E7GFC2_9LILI</name>
<accession>A0A9E7GFC2</accession>
<proteinExistence type="predicted"/>
<feature type="region of interest" description="Disordered" evidence="1">
    <location>
        <begin position="37"/>
        <end position="63"/>
    </location>
</feature>
<organism evidence="2 3">
    <name type="scientific">Musa troglodytarum</name>
    <name type="common">fe'i banana</name>
    <dbReference type="NCBI Taxonomy" id="320322"/>
    <lineage>
        <taxon>Eukaryota</taxon>
        <taxon>Viridiplantae</taxon>
        <taxon>Streptophyta</taxon>
        <taxon>Embryophyta</taxon>
        <taxon>Tracheophyta</taxon>
        <taxon>Spermatophyta</taxon>
        <taxon>Magnoliopsida</taxon>
        <taxon>Liliopsida</taxon>
        <taxon>Zingiberales</taxon>
        <taxon>Musaceae</taxon>
        <taxon>Musa</taxon>
    </lineage>
</organism>